<dbReference type="AlphaFoldDB" id="A0A6A4NWP6"/>
<comment type="caution">
    <text evidence="1">The sequence shown here is derived from an EMBL/GenBank/DDBJ whole genome shotgun (WGS) entry which is preliminary data.</text>
</comment>
<dbReference type="EMBL" id="WOCE01000020">
    <property type="protein sequence ID" value="KAE9591118.1"/>
    <property type="molecule type" value="Genomic_DNA"/>
</dbReference>
<evidence type="ECO:0000313" key="1">
    <source>
        <dbReference type="EMBL" id="KAE9591118.1"/>
    </source>
</evidence>
<accession>A0A6A4NWP6</accession>
<reference evidence="2" key="1">
    <citation type="journal article" date="2020" name="Nat. Commun.">
        <title>Genome sequence of the cluster root forming white lupin.</title>
        <authorList>
            <person name="Hufnagel B."/>
            <person name="Marques A."/>
            <person name="Soriano A."/>
            <person name="Marques L."/>
            <person name="Divol F."/>
            <person name="Doumas P."/>
            <person name="Sallet E."/>
            <person name="Mancinotti D."/>
            <person name="Carrere S."/>
            <person name="Marande W."/>
            <person name="Arribat S."/>
            <person name="Keller J."/>
            <person name="Huneau C."/>
            <person name="Blein T."/>
            <person name="Aime D."/>
            <person name="Laguerre M."/>
            <person name="Taylor J."/>
            <person name="Schubert V."/>
            <person name="Nelson M."/>
            <person name="Geu-Flores F."/>
            <person name="Crespi M."/>
            <person name="Gallardo-Guerrero K."/>
            <person name="Delaux P.-M."/>
            <person name="Salse J."/>
            <person name="Berges H."/>
            <person name="Guyot R."/>
            <person name="Gouzy J."/>
            <person name="Peret B."/>
        </authorList>
    </citation>
    <scope>NUCLEOTIDE SEQUENCE [LARGE SCALE GENOMIC DNA]</scope>
    <source>
        <strain evidence="2">cv. Amiga</strain>
    </source>
</reference>
<organism evidence="1 2">
    <name type="scientific">Lupinus albus</name>
    <name type="common">White lupine</name>
    <name type="synonym">Lupinus termis</name>
    <dbReference type="NCBI Taxonomy" id="3870"/>
    <lineage>
        <taxon>Eukaryota</taxon>
        <taxon>Viridiplantae</taxon>
        <taxon>Streptophyta</taxon>
        <taxon>Embryophyta</taxon>
        <taxon>Tracheophyta</taxon>
        <taxon>Spermatophyta</taxon>
        <taxon>Magnoliopsida</taxon>
        <taxon>eudicotyledons</taxon>
        <taxon>Gunneridae</taxon>
        <taxon>Pentapetalae</taxon>
        <taxon>rosids</taxon>
        <taxon>fabids</taxon>
        <taxon>Fabales</taxon>
        <taxon>Fabaceae</taxon>
        <taxon>Papilionoideae</taxon>
        <taxon>50 kb inversion clade</taxon>
        <taxon>genistoids sensu lato</taxon>
        <taxon>core genistoids</taxon>
        <taxon>Genisteae</taxon>
        <taxon>Lupinus</taxon>
    </lineage>
</organism>
<keyword evidence="2" id="KW-1185">Reference proteome</keyword>
<gene>
    <name evidence="1" type="ORF">Lalb_Chr20g0114771</name>
</gene>
<protein>
    <submittedName>
        <fullName evidence="1">Uncharacterized protein</fullName>
    </submittedName>
</protein>
<name>A0A6A4NWP6_LUPAL</name>
<sequence>MRKNILKKLPRKSKLHGVICHVPPFLGAIEHLSDEHLCEQVELLRCYFRFRRTR</sequence>
<proteinExistence type="predicted"/>
<evidence type="ECO:0000313" key="2">
    <source>
        <dbReference type="Proteomes" id="UP000447434"/>
    </source>
</evidence>
<dbReference type="Proteomes" id="UP000447434">
    <property type="component" value="Chromosome 20"/>
</dbReference>